<dbReference type="AlphaFoldDB" id="A0A7W7SE75"/>
<keyword evidence="1" id="KW-1133">Transmembrane helix</keyword>
<dbReference type="RefSeq" id="WP_184918426.1">
    <property type="nucleotide sequence ID" value="NZ_JACHJR010000001.1"/>
</dbReference>
<accession>A0A7W7SE75</accession>
<evidence type="ECO:0000313" key="3">
    <source>
        <dbReference type="Proteomes" id="UP000573327"/>
    </source>
</evidence>
<dbReference type="Proteomes" id="UP000573327">
    <property type="component" value="Unassembled WGS sequence"/>
</dbReference>
<feature type="transmembrane region" description="Helical" evidence="1">
    <location>
        <begin position="262"/>
        <end position="280"/>
    </location>
</feature>
<reference evidence="2 3" key="1">
    <citation type="submission" date="2020-08" db="EMBL/GenBank/DDBJ databases">
        <title>Sequencing the genomes of 1000 actinobacteria strains.</title>
        <authorList>
            <person name="Klenk H.-P."/>
        </authorList>
    </citation>
    <scope>NUCLEOTIDE SEQUENCE [LARGE SCALE GENOMIC DNA]</scope>
    <source>
        <strain evidence="2 3">DSM 44786</strain>
    </source>
</reference>
<organism evidence="2 3">
    <name type="scientific">Kitasatospora gansuensis</name>
    <dbReference type="NCBI Taxonomy" id="258050"/>
    <lineage>
        <taxon>Bacteria</taxon>
        <taxon>Bacillati</taxon>
        <taxon>Actinomycetota</taxon>
        <taxon>Actinomycetes</taxon>
        <taxon>Kitasatosporales</taxon>
        <taxon>Streptomycetaceae</taxon>
        <taxon>Kitasatospora</taxon>
    </lineage>
</organism>
<sequence>MSGQRAGRAQRVKEWLLGAGPAEPGTLADALGLAEDTPELQGLRQAEGSQLVRIEHLHTAAQHAFERRTRVDVCRALERAVRVALRDATDPDHLKEEADAAARQLEADAALAGGRGLNTGLAFGILLSPVVLVLALAVARAVPPLLGGSLGCPEELSLVYALVCFSGGAMGSVLSVVIRLRDAYQLIQRGPLRGATPGLPANPVQLAQTMRQEGWYRVVVGWFLATSLFLLINGGVLTLLTPPAVPDDLCGATPLTAAGHQAVIKGWFFWSSVGFLAGLNERWAYGLLRRGNEQQPTG</sequence>
<evidence type="ECO:0000313" key="2">
    <source>
        <dbReference type="EMBL" id="MBB4948632.1"/>
    </source>
</evidence>
<dbReference type="EMBL" id="JACHJR010000001">
    <property type="protein sequence ID" value="MBB4948632.1"/>
    <property type="molecule type" value="Genomic_DNA"/>
</dbReference>
<feature type="transmembrane region" description="Helical" evidence="1">
    <location>
        <begin position="159"/>
        <end position="180"/>
    </location>
</feature>
<keyword evidence="1" id="KW-0812">Transmembrane</keyword>
<feature type="transmembrane region" description="Helical" evidence="1">
    <location>
        <begin position="121"/>
        <end position="139"/>
    </location>
</feature>
<proteinExistence type="predicted"/>
<feature type="transmembrane region" description="Helical" evidence="1">
    <location>
        <begin position="219"/>
        <end position="242"/>
    </location>
</feature>
<comment type="caution">
    <text evidence="2">The sequence shown here is derived from an EMBL/GenBank/DDBJ whole genome shotgun (WGS) entry which is preliminary data.</text>
</comment>
<keyword evidence="3" id="KW-1185">Reference proteome</keyword>
<keyword evidence="1" id="KW-0472">Membrane</keyword>
<name>A0A7W7SE75_9ACTN</name>
<protein>
    <submittedName>
        <fullName evidence="2">Uncharacterized protein</fullName>
    </submittedName>
</protein>
<gene>
    <name evidence="2" type="ORF">F4556_004167</name>
</gene>
<evidence type="ECO:0000256" key="1">
    <source>
        <dbReference type="SAM" id="Phobius"/>
    </source>
</evidence>